<gene>
    <name evidence="2" type="ORF">ATANTOWER_001998</name>
</gene>
<protein>
    <submittedName>
        <fullName evidence="2">Uncharacterized protein</fullName>
    </submittedName>
</protein>
<accession>A0ABU7CE14</accession>
<organism evidence="2 3">
    <name type="scientific">Ataeniobius toweri</name>
    <dbReference type="NCBI Taxonomy" id="208326"/>
    <lineage>
        <taxon>Eukaryota</taxon>
        <taxon>Metazoa</taxon>
        <taxon>Chordata</taxon>
        <taxon>Craniata</taxon>
        <taxon>Vertebrata</taxon>
        <taxon>Euteleostomi</taxon>
        <taxon>Actinopterygii</taxon>
        <taxon>Neopterygii</taxon>
        <taxon>Teleostei</taxon>
        <taxon>Neoteleostei</taxon>
        <taxon>Acanthomorphata</taxon>
        <taxon>Ovalentaria</taxon>
        <taxon>Atherinomorphae</taxon>
        <taxon>Cyprinodontiformes</taxon>
        <taxon>Goodeidae</taxon>
        <taxon>Ataeniobius</taxon>
    </lineage>
</organism>
<keyword evidence="3" id="KW-1185">Reference proteome</keyword>
<dbReference type="Proteomes" id="UP001345963">
    <property type="component" value="Unassembled WGS sequence"/>
</dbReference>
<evidence type="ECO:0000256" key="1">
    <source>
        <dbReference type="SAM" id="MobiDB-lite"/>
    </source>
</evidence>
<comment type="caution">
    <text evidence="2">The sequence shown here is derived from an EMBL/GenBank/DDBJ whole genome shotgun (WGS) entry which is preliminary data.</text>
</comment>
<sequence length="113" mass="12630">MNLVSCHSHCCDLLLAKAKIRIVELLTGWMEEKAGESQPEFCFIISALVQWLFSAHQETTSSPPSGSTVAALTSPTETTARNFTSAPRPQWRHFRRLDVVFSLILKRDPVTVS</sequence>
<feature type="region of interest" description="Disordered" evidence="1">
    <location>
        <begin position="58"/>
        <end position="85"/>
    </location>
</feature>
<dbReference type="EMBL" id="JAHUTI010089713">
    <property type="protein sequence ID" value="MED6261182.1"/>
    <property type="molecule type" value="Genomic_DNA"/>
</dbReference>
<name>A0ABU7CE14_9TELE</name>
<evidence type="ECO:0000313" key="3">
    <source>
        <dbReference type="Proteomes" id="UP001345963"/>
    </source>
</evidence>
<reference evidence="2 3" key="1">
    <citation type="submission" date="2021-07" db="EMBL/GenBank/DDBJ databases">
        <authorList>
            <person name="Palmer J.M."/>
        </authorList>
    </citation>
    <scope>NUCLEOTIDE SEQUENCE [LARGE SCALE GENOMIC DNA]</scope>
    <source>
        <strain evidence="2 3">AT_MEX2019</strain>
        <tissue evidence="2">Muscle</tissue>
    </source>
</reference>
<proteinExistence type="predicted"/>
<evidence type="ECO:0000313" key="2">
    <source>
        <dbReference type="EMBL" id="MED6261182.1"/>
    </source>
</evidence>